<feature type="binding site" evidence="13">
    <location>
        <position position="12"/>
    </location>
    <ligand>
        <name>NADPH</name>
        <dbReference type="ChEBI" id="CHEBI:57783"/>
    </ligand>
</feature>
<evidence type="ECO:0000256" key="5">
    <source>
        <dbReference type="ARBA" id="ARBA00023027"/>
    </source>
</evidence>
<evidence type="ECO:0000256" key="15">
    <source>
        <dbReference type="PIRSR" id="PIRSR000114-2"/>
    </source>
</evidence>
<feature type="binding site" evidence="13">
    <location>
        <position position="11"/>
    </location>
    <ligand>
        <name>NADPH</name>
        <dbReference type="ChEBI" id="CHEBI:57783"/>
    </ligand>
</feature>
<evidence type="ECO:0000256" key="1">
    <source>
        <dbReference type="ARBA" id="ARBA00011009"/>
    </source>
</evidence>
<evidence type="ECO:0000256" key="7">
    <source>
        <dbReference type="ARBA" id="ARBA00023209"/>
    </source>
</evidence>
<comment type="function">
    <text evidence="13">Catalyzes the reduction of the glycolytic intermediate dihydroxyacetone phosphate (DHAP) to sn-glycerol 3-phosphate (G3P), the key precursor for phospholipid synthesis.</text>
</comment>
<dbReference type="FunFam" id="3.40.50.720:FF:000019">
    <property type="entry name" value="Glycerol-3-phosphate dehydrogenase [NAD(P)+]"/>
    <property type="match status" value="1"/>
</dbReference>
<evidence type="ECO:0000256" key="9">
    <source>
        <dbReference type="ARBA" id="ARBA00052716"/>
    </source>
</evidence>
<evidence type="ECO:0000256" key="4">
    <source>
        <dbReference type="ARBA" id="ARBA00023002"/>
    </source>
</evidence>
<dbReference type="NCBIfam" id="NF000942">
    <property type="entry name" value="PRK00094.1-4"/>
    <property type="match status" value="1"/>
</dbReference>
<dbReference type="Proteomes" id="UP000595046">
    <property type="component" value="Chromosome"/>
</dbReference>
<dbReference type="GO" id="GO:0008654">
    <property type="term" value="P:phospholipid biosynthetic process"/>
    <property type="evidence" value="ECO:0007669"/>
    <property type="project" value="UniProtKB-KW"/>
</dbReference>
<feature type="binding site" evidence="13">
    <location>
        <position position="255"/>
    </location>
    <ligand>
        <name>NADPH</name>
        <dbReference type="ChEBI" id="CHEBI:57783"/>
    </ligand>
</feature>
<dbReference type="GO" id="GO:0005975">
    <property type="term" value="P:carbohydrate metabolic process"/>
    <property type="evidence" value="ECO:0007669"/>
    <property type="project" value="InterPro"/>
</dbReference>
<keyword evidence="13" id="KW-0963">Cytoplasm</keyword>
<evidence type="ECO:0000256" key="12">
    <source>
        <dbReference type="ARBA" id="ARBA00080511"/>
    </source>
</evidence>
<dbReference type="GO" id="GO:0006650">
    <property type="term" value="P:glycerophospholipid metabolic process"/>
    <property type="evidence" value="ECO:0007669"/>
    <property type="project" value="UniProtKB-UniRule"/>
</dbReference>
<feature type="binding site" evidence="13">
    <location>
        <position position="191"/>
    </location>
    <ligand>
        <name>sn-glycerol 3-phosphate</name>
        <dbReference type="ChEBI" id="CHEBI:57597"/>
    </ligand>
</feature>
<feature type="binding site" evidence="16">
    <location>
        <position position="255"/>
    </location>
    <ligand>
        <name>NAD(+)</name>
        <dbReference type="ChEBI" id="CHEBI:57540"/>
    </ligand>
</feature>
<reference evidence="21" key="1">
    <citation type="submission" date="2020-02" db="EMBL/GenBank/DDBJ databases">
        <title>Streptomyces sp. ASO4wet.</title>
        <authorList>
            <person name="Risdian C."/>
            <person name="Landwehr W."/>
            <person name="Schupp P."/>
            <person name="Wink J."/>
        </authorList>
    </citation>
    <scope>NUCLEOTIDE SEQUENCE [LARGE SCALE GENOMIC DNA]</scope>
    <source>
        <strain evidence="21">ASO4wet</strain>
    </source>
</reference>
<feature type="binding site" evidence="13">
    <location>
        <position position="106"/>
    </location>
    <ligand>
        <name>sn-glycerol 3-phosphate</name>
        <dbReference type="ChEBI" id="CHEBI:57597"/>
    </ligand>
</feature>
<dbReference type="InterPro" id="IPR036291">
    <property type="entry name" value="NAD(P)-bd_dom_sf"/>
</dbReference>
<feature type="binding site" evidence="13">
    <location>
        <position position="106"/>
    </location>
    <ligand>
        <name>NADPH</name>
        <dbReference type="ChEBI" id="CHEBI:57783"/>
    </ligand>
</feature>
<accession>A0A7T1WT24</accession>
<dbReference type="PIRSF" id="PIRSF000114">
    <property type="entry name" value="Glycerol-3-P_dh"/>
    <property type="match status" value="1"/>
</dbReference>
<evidence type="ECO:0000313" key="21">
    <source>
        <dbReference type="Proteomes" id="UP000595046"/>
    </source>
</evidence>
<keyword evidence="8 13" id="KW-1208">Phospholipid metabolism</keyword>
<keyword evidence="4 13" id="KW-0560">Oxidoreductase</keyword>
<dbReference type="Pfam" id="PF07479">
    <property type="entry name" value="NAD_Gly3P_dh_C"/>
    <property type="match status" value="1"/>
</dbReference>
<sequence length="333" mass="34978">MTKAAVFGTGSWGTAFAMVLADAGCEVTLWGRRAELAEAVNTRRVNPDYLPDVELPASVRATTDPAEAADGAEFTVLAVPSQTLRGNLAGWAPLLHTDTVLVSLMKGVELRTAKRMSEVIEEVAEVDRSRVAVLTGPNLAKEIAARRPAASVVACMDGSVAQRLQAACHTPYFRPYTNTDVVGCELGGAVKNVIALAVGIADGMELGDNAKASLITRGLAETTRLGLAMGADAHTFAGLAGMGDLVATCSSPLSRNHTFGTNLGRGMTLEETIAITRQTAEGVKSCESVRELARMHGVEMPLTETVVGIVHDGKPPLVALKELMSRSAKAERV</sequence>
<evidence type="ECO:0000256" key="17">
    <source>
        <dbReference type="RuleBase" id="RU000437"/>
    </source>
</evidence>
<gene>
    <name evidence="13" type="primary">gpsA</name>
    <name evidence="20" type="ORF">G4Z16_08095</name>
</gene>
<feature type="binding site" evidence="15">
    <location>
        <begin position="255"/>
        <end position="256"/>
    </location>
    <ligand>
        <name>substrate</name>
    </ligand>
</feature>
<evidence type="ECO:0000256" key="8">
    <source>
        <dbReference type="ARBA" id="ARBA00023264"/>
    </source>
</evidence>
<feature type="domain" description="Glycerol-3-phosphate dehydrogenase NAD-dependent N-terminal" evidence="18">
    <location>
        <begin position="3"/>
        <end position="159"/>
    </location>
</feature>
<keyword evidence="21" id="KW-1185">Reference proteome</keyword>
<dbReference type="FunFam" id="1.10.1040.10:FF:000001">
    <property type="entry name" value="Glycerol-3-phosphate dehydrogenase [NAD(P)+]"/>
    <property type="match status" value="1"/>
</dbReference>
<evidence type="ECO:0000256" key="13">
    <source>
        <dbReference type="HAMAP-Rule" id="MF_00394"/>
    </source>
</evidence>
<keyword evidence="7 13" id="KW-0594">Phospholipid biosynthesis</keyword>
<dbReference type="InterPro" id="IPR006168">
    <property type="entry name" value="G3P_DH_NAD-dep"/>
</dbReference>
<dbReference type="HAMAP" id="MF_00394">
    <property type="entry name" value="NAD_Glyc3P_dehydrog"/>
    <property type="match status" value="1"/>
</dbReference>
<feature type="binding site" evidence="13">
    <location>
        <position position="49"/>
    </location>
    <ligand>
        <name>NADPH</name>
        <dbReference type="ChEBI" id="CHEBI:57783"/>
    </ligand>
</feature>
<feature type="binding site" evidence="13">
    <location>
        <position position="281"/>
    </location>
    <ligand>
        <name>NADPH</name>
        <dbReference type="ChEBI" id="CHEBI:57783"/>
    </ligand>
</feature>
<dbReference type="Gene3D" id="1.10.1040.10">
    <property type="entry name" value="N-(1-d-carboxylethyl)-l-norvaline Dehydrogenase, domain 2"/>
    <property type="match status" value="1"/>
</dbReference>
<feature type="binding site" evidence="13">
    <location>
        <position position="254"/>
    </location>
    <ligand>
        <name>sn-glycerol 3-phosphate</name>
        <dbReference type="ChEBI" id="CHEBI:57597"/>
    </ligand>
</feature>
<evidence type="ECO:0000256" key="14">
    <source>
        <dbReference type="PIRSR" id="PIRSR000114-1"/>
    </source>
</evidence>
<evidence type="ECO:0000259" key="19">
    <source>
        <dbReference type="Pfam" id="PF07479"/>
    </source>
</evidence>
<dbReference type="InterPro" id="IPR006109">
    <property type="entry name" value="G3P_DH_NAD-dep_C"/>
</dbReference>
<dbReference type="RefSeq" id="WP_197350129.1">
    <property type="nucleotide sequence ID" value="NZ_CP048882.1"/>
</dbReference>
<dbReference type="PANTHER" id="PTHR11728:SF1">
    <property type="entry name" value="GLYCEROL-3-PHOSPHATE DEHYDROGENASE [NAD(+)] 2, CHLOROPLASTIC"/>
    <property type="match status" value="1"/>
</dbReference>
<dbReference type="GO" id="GO:0005829">
    <property type="term" value="C:cytosol"/>
    <property type="evidence" value="ECO:0007669"/>
    <property type="project" value="TreeGrafter"/>
</dbReference>
<dbReference type="Pfam" id="PF01210">
    <property type="entry name" value="NAD_Gly3P_dh_N"/>
    <property type="match status" value="1"/>
</dbReference>
<evidence type="ECO:0000256" key="10">
    <source>
        <dbReference type="ARBA" id="ARBA00066687"/>
    </source>
</evidence>
<feature type="binding site" evidence="16">
    <location>
        <begin position="8"/>
        <end position="13"/>
    </location>
    <ligand>
        <name>NAD(+)</name>
        <dbReference type="ChEBI" id="CHEBI:57540"/>
    </ligand>
</feature>
<dbReference type="GO" id="GO:0047952">
    <property type="term" value="F:glycerol-3-phosphate dehydrogenase [NAD(P)+] activity"/>
    <property type="evidence" value="ECO:0007669"/>
    <property type="project" value="UniProtKB-UniRule"/>
</dbReference>
<feature type="binding site" evidence="13">
    <location>
        <position position="140"/>
    </location>
    <ligand>
        <name>NADPH</name>
        <dbReference type="ChEBI" id="CHEBI:57783"/>
    </ligand>
</feature>
<name>A0A7T1WT24_9ACTN</name>
<dbReference type="PANTHER" id="PTHR11728">
    <property type="entry name" value="GLYCEROL-3-PHOSPHATE DEHYDROGENASE"/>
    <property type="match status" value="1"/>
</dbReference>
<feature type="domain" description="Glycerol-3-phosphate dehydrogenase NAD-dependent C-terminal" evidence="19">
    <location>
        <begin position="180"/>
        <end position="319"/>
    </location>
</feature>
<keyword evidence="3 13" id="KW-0521">NADP</keyword>
<protein>
    <recommendedName>
        <fullName evidence="11 13">Glycerol-3-phosphate dehydrogenase [NAD(P)+]</fullName>
        <ecNumber evidence="10 13">1.1.1.94</ecNumber>
    </recommendedName>
    <alternativeName>
        <fullName evidence="13">NAD(P)(+)-dependent glycerol-3-phosphate dehydrogenase</fullName>
    </alternativeName>
    <alternativeName>
        <fullName evidence="12 13">NAD(P)H-dependent dihydroxyacetone-phosphate reductase</fullName>
    </alternativeName>
</protein>
<feature type="binding site" evidence="13">
    <location>
        <position position="244"/>
    </location>
    <ligand>
        <name>sn-glycerol 3-phosphate</name>
        <dbReference type="ChEBI" id="CHEBI:57597"/>
    </ligand>
</feature>
<dbReference type="GO" id="GO:0046168">
    <property type="term" value="P:glycerol-3-phosphate catabolic process"/>
    <property type="evidence" value="ECO:0007669"/>
    <property type="project" value="InterPro"/>
</dbReference>
<evidence type="ECO:0000256" key="6">
    <source>
        <dbReference type="ARBA" id="ARBA00023098"/>
    </source>
</evidence>
<feature type="binding site" evidence="13">
    <location>
        <position position="256"/>
    </location>
    <ligand>
        <name>sn-glycerol 3-phosphate</name>
        <dbReference type="ChEBI" id="CHEBI:57597"/>
    </ligand>
</feature>
<dbReference type="GO" id="GO:0051287">
    <property type="term" value="F:NAD binding"/>
    <property type="evidence" value="ECO:0007669"/>
    <property type="project" value="InterPro"/>
</dbReference>
<dbReference type="GO" id="GO:0046167">
    <property type="term" value="P:glycerol-3-phosphate biosynthetic process"/>
    <property type="evidence" value="ECO:0007669"/>
    <property type="project" value="UniProtKB-UniRule"/>
</dbReference>
<feature type="binding site" evidence="15">
    <location>
        <position position="106"/>
    </location>
    <ligand>
        <name>substrate</name>
    </ligand>
</feature>
<evidence type="ECO:0000313" key="20">
    <source>
        <dbReference type="EMBL" id="QPP06370.1"/>
    </source>
</evidence>
<keyword evidence="13" id="KW-0547">Nucleotide-binding</keyword>
<dbReference type="KEGG" id="sbat:G4Z16_08095"/>
<comment type="catalytic activity">
    <reaction evidence="9">
        <text>sn-glycerol 3-phosphate + NADP(+) = dihydroxyacetone phosphate + NADPH + H(+)</text>
        <dbReference type="Rhea" id="RHEA:11096"/>
        <dbReference type="ChEBI" id="CHEBI:15378"/>
        <dbReference type="ChEBI" id="CHEBI:57597"/>
        <dbReference type="ChEBI" id="CHEBI:57642"/>
        <dbReference type="ChEBI" id="CHEBI:57783"/>
        <dbReference type="ChEBI" id="CHEBI:58349"/>
        <dbReference type="EC" id="1.1.1.94"/>
    </reaction>
    <physiologicalReaction direction="right-to-left" evidence="9">
        <dbReference type="Rhea" id="RHEA:11098"/>
    </physiologicalReaction>
</comment>
<dbReference type="NCBIfam" id="NF000940">
    <property type="entry name" value="PRK00094.1-2"/>
    <property type="match status" value="1"/>
</dbReference>
<comment type="catalytic activity">
    <reaction evidence="13">
        <text>sn-glycerol 3-phosphate + NAD(+) = dihydroxyacetone phosphate + NADH + H(+)</text>
        <dbReference type="Rhea" id="RHEA:11092"/>
        <dbReference type="ChEBI" id="CHEBI:15378"/>
        <dbReference type="ChEBI" id="CHEBI:57540"/>
        <dbReference type="ChEBI" id="CHEBI:57597"/>
        <dbReference type="ChEBI" id="CHEBI:57642"/>
        <dbReference type="ChEBI" id="CHEBI:57945"/>
        <dbReference type="EC" id="1.1.1.94"/>
    </reaction>
</comment>
<dbReference type="InterPro" id="IPR011128">
    <property type="entry name" value="G3P_DH_NAD-dep_N"/>
</dbReference>
<dbReference type="AlphaFoldDB" id="A0A7T1WT24"/>
<dbReference type="PROSITE" id="PS00957">
    <property type="entry name" value="NAD_G3PDH"/>
    <property type="match status" value="1"/>
</dbReference>
<keyword evidence="6 13" id="KW-0443">Lipid metabolism</keyword>
<keyword evidence="5 13" id="KW-0520">NAD</keyword>
<evidence type="ECO:0000256" key="11">
    <source>
        <dbReference type="ARBA" id="ARBA00069372"/>
    </source>
</evidence>
<comment type="similarity">
    <text evidence="1 13 17">Belongs to the NAD-dependent glycerol-3-phosphate dehydrogenase family.</text>
</comment>
<dbReference type="SUPFAM" id="SSF51735">
    <property type="entry name" value="NAD(P)-binding Rossmann-fold domains"/>
    <property type="match status" value="1"/>
</dbReference>
<evidence type="ECO:0000259" key="18">
    <source>
        <dbReference type="Pfam" id="PF01210"/>
    </source>
</evidence>
<feature type="binding site" evidence="13">
    <location>
        <position position="136"/>
    </location>
    <ligand>
        <name>sn-glycerol 3-phosphate</name>
        <dbReference type="ChEBI" id="CHEBI:57597"/>
    </ligand>
</feature>
<comment type="caution">
    <text evidence="13">Lacks conserved residue(s) required for the propagation of feature annotation.</text>
</comment>
<evidence type="ECO:0000256" key="2">
    <source>
        <dbReference type="ARBA" id="ARBA00022516"/>
    </source>
</evidence>
<dbReference type="EC" id="1.1.1.94" evidence="10 13"/>
<feature type="binding site" evidence="13">
    <location>
        <position position="255"/>
    </location>
    <ligand>
        <name>sn-glycerol 3-phosphate</name>
        <dbReference type="ChEBI" id="CHEBI:57597"/>
    </ligand>
</feature>
<feature type="binding site" evidence="16">
    <location>
        <position position="140"/>
    </location>
    <ligand>
        <name>NAD(+)</name>
        <dbReference type="ChEBI" id="CHEBI:57540"/>
    </ligand>
</feature>
<evidence type="ECO:0000256" key="16">
    <source>
        <dbReference type="PIRSR" id="PIRSR000114-3"/>
    </source>
</evidence>
<dbReference type="UniPathway" id="UPA00940"/>
<dbReference type="Gene3D" id="3.40.50.720">
    <property type="entry name" value="NAD(P)-binding Rossmann-like Domain"/>
    <property type="match status" value="1"/>
</dbReference>
<evidence type="ECO:0000256" key="3">
    <source>
        <dbReference type="ARBA" id="ARBA00022857"/>
    </source>
</evidence>
<feature type="binding site" evidence="13">
    <location>
        <position position="32"/>
    </location>
    <ligand>
        <name>NADPH</name>
        <dbReference type="ChEBI" id="CHEBI:57783"/>
    </ligand>
</feature>
<keyword evidence="2 13" id="KW-0444">Lipid biosynthesis</keyword>
<comment type="subcellular location">
    <subcellularLocation>
        <location evidence="13">Cytoplasm</location>
    </subcellularLocation>
</comment>
<comment type="pathway">
    <text evidence="13">Membrane lipid metabolism; glycerophospholipid metabolism.</text>
</comment>
<dbReference type="InterPro" id="IPR008927">
    <property type="entry name" value="6-PGluconate_DH-like_C_sf"/>
</dbReference>
<proteinExistence type="inferred from homology"/>
<organism evidence="20 21">
    <name type="scientific">Streptomyces bathyalis</name>
    <dbReference type="NCBI Taxonomy" id="2710756"/>
    <lineage>
        <taxon>Bacteria</taxon>
        <taxon>Bacillati</taxon>
        <taxon>Actinomycetota</taxon>
        <taxon>Actinomycetes</taxon>
        <taxon>Kitasatosporales</taxon>
        <taxon>Streptomycetaceae</taxon>
        <taxon>Streptomyces</taxon>
    </lineage>
</organism>
<dbReference type="PRINTS" id="PR00077">
    <property type="entry name" value="GPDHDRGNASE"/>
</dbReference>
<feature type="active site" description="Proton acceptor" evidence="13 14">
    <location>
        <position position="191"/>
    </location>
</feature>
<feature type="binding site" evidence="13">
    <location>
        <position position="33"/>
    </location>
    <ligand>
        <name>NADPH</name>
        <dbReference type="ChEBI" id="CHEBI:57783"/>
    </ligand>
</feature>
<dbReference type="SUPFAM" id="SSF48179">
    <property type="entry name" value="6-phosphogluconate dehydrogenase C-terminal domain-like"/>
    <property type="match status" value="1"/>
</dbReference>
<dbReference type="InterPro" id="IPR013328">
    <property type="entry name" value="6PGD_dom2"/>
</dbReference>
<dbReference type="EMBL" id="CP048882">
    <property type="protein sequence ID" value="QPP06370.1"/>
    <property type="molecule type" value="Genomic_DNA"/>
</dbReference>